<dbReference type="AlphaFoldDB" id="A0A7G9STW5"/>
<keyword evidence="2" id="KW-1185">Reference proteome</keyword>
<dbReference type="Proteomes" id="UP000515804">
    <property type="component" value="Chromosome"/>
</dbReference>
<accession>A0A7G9STW5</accession>
<dbReference type="InterPro" id="IPR025990">
    <property type="entry name" value="zinc_ribbon_bacterial"/>
</dbReference>
<dbReference type="InterPro" id="IPR017143">
    <property type="entry name" value="UCP037225"/>
</dbReference>
<name>A0A7G9STW5_9GAMM</name>
<sequence>MLDSQDIECPYCGEAINLLLDASAGSQRYIEDCHVCCRPITVVLDVDADGDAMVRVQSEEDV</sequence>
<dbReference type="Pfam" id="PF14255">
    <property type="entry name" value="Zn_ribbon_21"/>
    <property type="match status" value="1"/>
</dbReference>
<dbReference type="RefSeq" id="WP_187553803.1">
    <property type="nucleotide sequence ID" value="NZ_BMZL01000002.1"/>
</dbReference>
<gene>
    <name evidence="1" type="ORF">H9L16_06980</name>
</gene>
<reference evidence="1 2" key="1">
    <citation type="submission" date="2020-08" db="EMBL/GenBank/DDBJ databases">
        <title>Genome sequence of Thermomonas carbonis KCTC 42013T.</title>
        <authorList>
            <person name="Hyun D.-W."/>
            <person name="Bae J.-W."/>
        </authorList>
    </citation>
    <scope>NUCLEOTIDE SEQUENCE [LARGE SCALE GENOMIC DNA]</scope>
    <source>
        <strain evidence="1 2">KCTC 42013</strain>
    </source>
</reference>
<dbReference type="EMBL" id="CP060719">
    <property type="protein sequence ID" value="QNN71290.1"/>
    <property type="molecule type" value="Genomic_DNA"/>
</dbReference>
<evidence type="ECO:0000313" key="1">
    <source>
        <dbReference type="EMBL" id="QNN71290.1"/>
    </source>
</evidence>
<dbReference type="KEGG" id="tcn:H9L16_06980"/>
<organism evidence="1 2">
    <name type="scientific">Thermomonas carbonis</name>
    <dbReference type="NCBI Taxonomy" id="1463158"/>
    <lineage>
        <taxon>Bacteria</taxon>
        <taxon>Pseudomonadati</taxon>
        <taxon>Pseudomonadota</taxon>
        <taxon>Gammaproteobacteria</taxon>
        <taxon>Lysobacterales</taxon>
        <taxon>Lysobacteraceae</taxon>
        <taxon>Thermomonas</taxon>
    </lineage>
</organism>
<proteinExistence type="predicted"/>
<evidence type="ECO:0000313" key="2">
    <source>
        <dbReference type="Proteomes" id="UP000515804"/>
    </source>
</evidence>
<dbReference type="PIRSF" id="PIRSF037225">
    <property type="entry name" value="UCP037225"/>
    <property type="match status" value="1"/>
</dbReference>
<protein>
    <submittedName>
        <fullName evidence="1">CPXCG motif-containing cysteine-rich protein</fullName>
    </submittedName>
</protein>